<evidence type="ECO:0000313" key="1">
    <source>
        <dbReference type="EMBL" id="BAJ01549.1"/>
    </source>
</evidence>
<sequence length="49" mass="5588">MYSIILVRNNIHLSQKLVIFLSGNKKPPGGGFLYAFYKFQNSSKRPLNS</sequence>
<evidence type="ECO:0000313" key="2">
    <source>
        <dbReference type="Proteomes" id="UP000002350"/>
    </source>
</evidence>
<dbReference type="Proteomes" id="UP000002350">
    <property type="component" value="Chromosome"/>
</dbReference>
<protein>
    <submittedName>
        <fullName evidence="1">Uncharacterized protein</fullName>
    </submittedName>
</protein>
<gene>
    <name evidence="1" type="ordered locus">SVI_1578</name>
</gene>
<accession>D4ZIQ0</accession>
<proteinExistence type="predicted"/>
<dbReference type="AlphaFoldDB" id="D4ZIQ0"/>
<dbReference type="HOGENOM" id="CLU_3140638_0_0_6"/>
<keyword evidence="2" id="KW-1185">Reference proteome</keyword>
<reference evidence="2" key="1">
    <citation type="journal article" date="2010" name="Mol. Biosyst.">
        <title>Complete genome sequence and comparative analysis of Shewanella violacea, a psychrophilic and piezophilic bacterium from deep sea floor sediments.</title>
        <authorList>
            <person name="Aono E."/>
            <person name="Baba T."/>
            <person name="Ara T."/>
            <person name="Nishi T."/>
            <person name="Nakamichi T."/>
            <person name="Inamoto E."/>
            <person name="Toyonaga H."/>
            <person name="Hasegawa M."/>
            <person name="Takai Y."/>
            <person name="Okumura Y."/>
            <person name="Baba M."/>
            <person name="Tomita M."/>
            <person name="Kato C."/>
            <person name="Oshima T."/>
            <person name="Nakasone K."/>
            <person name="Mori H."/>
        </authorList>
    </citation>
    <scope>NUCLEOTIDE SEQUENCE [LARGE SCALE GENOMIC DNA]</scope>
    <source>
        <strain evidence="2">JCM 10179 / CIP 106290 / LMG 19151 / DSS12</strain>
    </source>
</reference>
<dbReference type="EMBL" id="AP011177">
    <property type="protein sequence ID" value="BAJ01549.1"/>
    <property type="molecule type" value="Genomic_DNA"/>
</dbReference>
<name>D4ZIQ0_SHEVD</name>
<organism evidence="1 2">
    <name type="scientific">Shewanella violacea (strain JCM 10179 / CIP 106290 / LMG 19151 / DSS12)</name>
    <dbReference type="NCBI Taxonomy" id="637905"/>
    <lineage>
        <taxon>Bacteria</taxon>
        <taxon>Pseudomonadati</taxon>
        <taxon>Pseudomonadota</taxon>
        <taxon>Gammaproteobacteria</taxon>
        <taxon>Alteromonadales</taxon>
        <taxon>Shewanellaceae</taxon>
        <taxon>Shewanella</taxon>
    </lineage>
</organism>
<dbReference type="KEGG" id="svo:SVI_1578"/>